<reference evidence="3" key="1">
    <citation type="submission" date="2019-08" db="EMBL/GenBank/DDBJ databases">
        <title>The improved chromosome-level genome for the pearl oyster Pinctada fucata martensii using PacBio sequencing and Hi-C.</title>
        <authorList>
            <person name="Zheng Z."/>
        </authorList>
    </citation>
    <scope>NUCLEOTIDE SEQUENCE</scope>
    <source>
        <strain evidence="3">ZZ-2019</strain>
        <tissue evidence="3">Adductor muscle</tissue>
    </source>
</reference>
<dbReference type="EMBL" id="VSWD01000011">
    <property type="protein sequence ID" value="KAK3087948.1"/>
    <property type="molecule type" value="Genomic_DNA"/>
</dbReference>
<dbReference type="AlphaFoldDB" id="A0AA88Y2D3"/>
<dbReference type="InterPro" id="IPR032016">
    <property type="entry name" value="MKRN2OS-like"/>
</dbReference>
<evidence type="ECO:0000259" key="1">
    <source>
        <dbReference type="Pfam" id="PF16044"/>
    </source>
</evidence>
<protein>
    <recommendedName>
        <fullName evidence="5">MKRN2 opposite strand protein</fullName>
    </recommendedName>
</protein>
<sequence length="226" mass="26339">MAGRSNPRDILCFQHCDRHINILCFAVPEVCPICRRLTNETPCRIPPYVIPSPFKHAWRNPCSVVIRPTFGTFLNFHLCKLHMSDYLVHFLETFFPGAVFDYDEDGVNIGSPTWDQECIVVDLRNEGLNQDMMRHWDQYLIYMSKSGIWTPLRYDTDRHNCYDFVLTFLKQVGLNFENWASHSKFSFTQNLVLPHTAKAGKYITLYRNILKDGYFCQTSPQLPGGM</sequence>
<dbReference type="Proteomes" id="UP001186944">
    <property type="component" value="Unassembled WGS sequence"/>
</dbReference>
<name>A0AA88Y2D3_PINIB</name>
<evidence type="ECO:0000313" key="3">
    <source>
        <dbReference type="EMBL" id="KAK3087948.1"/>
    </source>
</evidence>
<dbReference type="PANTHER" id="PTHR33963:SF2">
    <property type="entry name" value="MKRN2 OPPOSITE STRAND PROTEIN"/>
    <property type="match status" value="1"/>
</dbReference>
<dbReference type="PANTHER" id="PTHR33963">
    <property type="entry name" value="MKRN2 OPPOSITE STRAND PROTEIN"/>
    <property type="match status" value="1"/>
</dbReference>
<dbReference type="InterPro" id="IPR053922">
    <property type="entry name" value="MKRN2OS-like_N"/>
</dbReference>
<comment type="caution">
    <text evidence="3">The sequence shown here is derived from an EMBL/GenBank/DDBJ whole genome shotgun (WGS) entry which is preliminary data.</text>
</comment>
<feature type="domain" description="MKRN2 opposite strand protein-like C-terminal" evidence="1">
    <location>
        <begin position="47"/>
        <end position="209"/>
    </location>
</feature>
<dbReference type="Pfam" id="PF16044">
    <property type="entry name" value="DUF4796_C"/>
    <property type="match status" value="1"/>
</dbReference>
<evidence type="ECO:0008006" key="5">
    <source>
        <dbReference type="Google" id="ProtNLM"/>
    </source>
</evidence>
<gene>
    <name evidence="3" type="ORF">FSP39_012703</name>
</gene>
<accession>A0AA88Y2D3</accession>
<keyword evidence="4" id="KW-1185">Reference proteome</keyword>
<evidence type="ECO:0000259" key="2">
    <source>
        <dbReference type="Pfam" id="PF22795"/>
    </source>
</evidence>
<dbReference type="Pfam" id="PF22795">
    <property type="entry name" value="DUF4796_N"/>
    <property type="match status" value="1"/>
</dbReference>
<proteinExistence type="predicted"/>
<dbReference type="InterPro" id="IPR053921">
    <property type="entry name" value="MKRN2OS-like_C"/>
</dbReference>
<feature type="domain" description="MKRN2 opposite strand protein-like N-terminal" evidence="2">
    <location>
        <begin position="9"/>
        <end position="35"/>
    </location>
</feature>
<evidence type="ECO:0000313" key="4">
    <source>
        <dbReference type="Proteomes" id="UP001186944"/>
    </source>
</evidence>
<organism evidence="3 4">
    <name type="scientific">Pinctada imbricata</name>
    <name type="common">Atlantic pearl-oyster</name>
    <name type="synonym">Pinctada martensii</name>
    <dbReference type="NCBI Taxonomy" id="66713"/>
    <lineage>
        <taxon>Eukaryota</taxon>
        <taxon>Metazoa</taxon>
        <taxon>Spiralia</taxon>
        <taxon>Lophotrochozoa</taxon>
        <taxon>Mollusca</taxon>
        <taxon>Bivalvia</taxon>
        <taxon>Autobranchia</taxon>
        <taxon>Pteriomorphia</taxon>
        <taxon>Pterioida</taxon>
        <taxon>Pterioidea</taxon>
        <taxon>Pteriidae</taxon>
        <taxon>Pinctada</taxon>
    </lineage>
</organism>